<feature type="region of interest" description="Disordered" evidence="1">
    <location>
        <begin position="48"/>
        <end position="109"/>
    </location>
</feature>
<dbReference type="OrthoDB" id="2279663at2759"/>
<accession>A0A163KNU4</accession>
<feature type="compositionally biased region" description="Low complexity" evidence="1">
    <location>
        <begin position="82"/>
        <end position="103"/>
    </location>
</feature>
<protein>
    <submittedName>
        <fullName evidence="2">Uncharacterized protein</fullName>
    </submittedName>
</protein>
<gene>
    <name evidence="2" type="primary">ABSGL_00368.1 scaffold 492</name>
</gene>
<reference evidence="2" key="1">
    <citation type="submission" date="2016-04" db="EMBL/GenBank/DDBJ databases">
        <authorList>
            <person name="Evans L.H."/>
            <person name="Alamgir A."/>
            <person name="Owens N."/>
            <person name="Weber N.D."/>
            <person name="Virtaneva K."/>
            <person name="Barbian K."/>
            <person name="Babar A."/>
            <person name="Rosenke K."/>
        </authorList>
    </citation>
    <scope>NUCLEOTIDE SEQUENCE [LARGE SCALE GENOMIC DNA]</scope>
    <source>
        <strain evidence="2">CBS 101.48</strain>
    </source>
</reference>
<evidence type="ECO:0000313" key="3">
    <source>
        <dbReference type="Proteomes" id="UP000078561"/>
    </source>
</evidence>
<feature type="compositionally biased region" description="Basic residues" evidence="1">
    <location>
        <begin position="1"/>
        <end position="10"/>
    </location>
</feature>
<dbReference type="EMBL" id="LT550136">
    <property type="protein sequence ID" value="SAL95069.1"/>
    <property type="molecule type" value="Genomic_DNA"/>
</dbReference>
<feature type="compositionally biased region" description="Polar residues" evidence="1">
    <location>
        <begin position="64"/>
        <end position="81"/>
    </location>
</feature>
<dbReference type="AlphaFoldDB" id="A0A163KNU4"/>
<proteinExistence type="predicted"/>
<evidence type="ECO:0000256" key="1">
    <source>
        <dbReference type="SAM" id="MobiDB-lite"/>
    </source>
</evidence>
<dbReference type="Proteomes" id="UP000078561">
    <property type="component" value="Unassembled WGS sequence"/>
</dbReference>
<name>A0A163KNU4_ABSGL</name>
<keyword evidence="3" id="KW-1185">Reference proteome</keyword>
<sequence length="359" mass="40212">MPKSSRKSTPRKSAPRESPTPDYASPEYVMSERELAPLSLGYHHSSAEAPKLEELSPVAPTFPANLQENEPTATDSSTGNNAPASEAAPASPSLSSSSSSPTPVDGNKCSRCRHYKDKSMFMGRTRSYRTCSDCRFAQTVPKRPPTDMIPHLFDLKIPATEVAIDSDVSSTDTTTGTGAYNTRRESRNKQATTLTFDIVMDDELLQQADEDVVEAILDVVKRRSGYRYSVQNLTKPLLSTTVNFYGKCVQRSDLRRPLLADERKRQTKILPTYNCKGKIAGSIDRVQRWIRLSLTHLSHHPSTHPTRKLMPEEAKAYIKEMADSEKSNSELYKEVVDSFGSGITRAQVYFWRREARRTL</sequence>
<organism evidence="2">
    <name type="scientific">Absidia glauca</name>
    <name type="common">Pin mould</name>
    <dbReference type="NCBI Taxonomy" id="4829"/>
    <lineage>
        <taxon>Eukaryota</taxon>
        <taxon>Fungi</taxon>
        <taxon>Fungi incertae sedis</taxon>
        <taxon>Mucoromycota</taxon>
        <taxon>Mucoromycotina</taxon>
        <taxon>Mucoromycetes</taxon>
        <taxon>Mucorales</taxon>
        <taxon>Cunninghamellaceae</taxon>
        <taxon>Absidia</taxon>
    </lineage>
</organism>
<feature type="region of interest" description="Disordered" evidence="1">
    <location>
        <begin position="1"/>
        <end position="30"/>
    </location>
</feature>
<evidence type="ECO:0000313" key="2">
    <source>
        <dbReference type="EMBL" id="SAL95069.1"/>
    </source>
</evidence>
<dbReference type="InParanoid" id="A0A163KNU4"/>